<comment type="caution">
    <text evidence="1">The sequence shown here is derived from an EMBL/GenBank/DDBJ whole genome shotgun (WGS) entry which is preliminary data.</text>
</comment>
<dbReference type="Proteomes" id="UP000271010">
    <property type="component" value="Unassembled WGS sequence"/>
</dbReference>
<reference evidence="1 2" key="1">
    <citation type="submission" date="2018-11" db="EMBL/GenBank/DDBJ databases">
        <title>Rufibacter latericius sp. nov., isolated from water in Baiyang Lake.</title>
        <authorList>
            <person name="Yang Y."/>
        </authorList>
    </citation>
    <scope>NUCLEOTIDE SEQUENCE [LARGE SCALE GENOMIC DNA]</scope>
    <source>
        <strain evidence="1 2">MCC P1</strain>
    </source>
</reference>
<organism evidence="1 2">
    <name type="scientific">Rufibacter immobilis</name>
    <dbReference type="NCBI Taxonomy" id="1348778"/>
    <lineage>
        <taxon>Bacteria</taxon>
        <taxon>Pseudomonadati</taxon>
        <taxon>Bacteroidota</taxon>
        <taxon>Cytophagia</taxon>
        <taxon>Cytophagales</taxon>
        <taxon>Hymenobacteraceae</taxon>
        <taxon>Rufibacter</taxon>
    </lineage>
</organism>
<gene>
    <name evidence="1" type="ORF">EFA69_05180</name>
</gene>
<proteinExistence type="predicted"/>
<dbReference type="RefSeq" id="WP_123132040.1">
    <property type="nucleotide sequence ID" value="NZ_RJJE01000003.1"/>
</dbReference>
<accession>A0A3M9N290</accession>
<dbReference type="AlphaFoldDB" id="A0A3M9N290"/>
<dbReference type="EMBL" id="RJJE01000003">
    <property type="protein sequence ID" value="RNI31904.1"/>
    <property type="molecule type" value="Genomic_DNA"/>
</dbReference>
<evidence type="ECO:0000313" key="1">
    <source>
        <dbReference type="EMBL" id="RNI31904.1"/>
    </source>
</evidence>
<sequence>MREEEKVLKAIYGLVKGDKSPVHLPVSPVTVSQGMEMPLERVLACCRVLESHGYLLSSKGLMGNQYYYITKTGIAEAQNPSLPLYLLSGTIPPSLGRRS</sequence>
<evidence type="ECO:0000313" key="2">
    <source>
        <dbReference type="Proteomes" id="UP000271010"/>
    </source>
</evidence>
<keyword evidence="2" id="KW-1185">Reference proteome</keyword>
<dbReference type="OrthoDB" id="894276at2"/>
<protein>
    <submittedName>
        <fullName evidence="1">Uncharacterized protein</fullName>
    </submittedName>
</protein>
<name>A0A3M9N290_9BACT</name>